<keyword evidence="2 3" id="KW-0539">Nucleus</keyword>
<gene>
    <name evidence="6" type="ORF">LshimejAT787_0106290</name>
</gene>
<dbReference type="GO" id="GO:0005634">
    <property type="term" value="C:nucleus"/>
    <property type="evidence" value="ECO:0007669"/>
    <property type="project" value="UniProtKB-UniRule"/>
</dbReference>
<evidence type="ECO:0000256" key="1">
    <source>
        <dbReference type="ARBA" id="ARBA00023125"/>
    </source>
</evidence>
<feature type="compositionally biased region" description="Basic and acidic residues" evidence="4">
    <location>
        <begin position="1"/>
        <end position="14"/>
    </location>
</feature>
<feature type="domain" description="HMG box" evidence="5">
    <location>
        <begin position="114"/>
        <end position="183"/>
    </location>
</feature>
<evidence type="ECO:0000313" key="7">
    <source>
        <dbReference type="Proteomes" id="UP001063166"/>
    </source>
</evidence>
<dbReference type="InterPro" id="IPR051356">
    <property type="entry name" value="SOX/SOX-like_TF"/>
</dbReference>
<dbReference type="AlphaFoldDB" id="A0A9P3UJU3"/>
<feature type="compositionally biased region" description="Polar residues" evidence="4">
    <location>
        <begin position="367"/>
        <end position="377"/>
    </location>
</feature>
<sequence length="469" mass="52054">MESNLKEEERDSSPRSRLYMMPPSPPAPLSTPEDSTFGDWTFTKAAGTFDASLSFHTFSSCAGGNGQDDSQQSSVLYPQPESSLSGKFLLDQPFEYSHDSTSTSSSQKSQRAHVPRPPNAFMLYRSDFLKRGIIPSHVERRQQNLSRIAGQCWNLLPPEEKAQWQDKAAQVLIEHRKCNPDYKFTPAPRGSRRPKAKGRLDAEPNALEGEERIRQIREEYARITGPTASPARRRRPRVKNRSRDLDKEPPEQSPGSQAEETQLPASVPTSPFPSLSPPGHEHKSESPLPPFFPQYSFPHMVPPRRPSTSLGFTTNTPQEKARALTGHNLTRPSSAASETGLTNYLKDLDITPTTATFGHVRPPSSPVSPAQTSQPTPEINIPFPTLNVSYPAISSVEQDSTSSHHFPDSFLGSLYSAEPCTFDIPPLPAPQDYSFTGDSYLFSNFDLSALHEGWHLHTSLPDVTKSYTL</sequence>
<organism evidence="6 7">
    <name type="scientific">Lyophyllum shimeji</name>
    <name type="common">Hon-shimeji</name>
    <name type="synonym">Tricholoma shimeji</name>
    <dbReference type="NCBI Taxonomy" id="47721"/>
    <lineage>
        <taxon>Eukaryota</taxon>
        <taxon>Fungi</taxon>
        <taxon>Dikarya</taxon>
        <taxon>Basidiomycota</taxon>
        <taxon>Agaricomycotina</taxon>
        <taxon>Agaricomycetes</taxon>
        <taxon>Agaricomycetidae</taxon>
        <taxon>Agaricales</taxon>
        <taxon>Tricholomatineae</taxon>
        <taxon>Lyophyllaceae</taxon>
        <taxon>Lyophyllum</taxon>
    </lineage>
</organism>
<dbReference type="OrthoDB" id="6247875at2759"/>
<protein>
    <submittedName>
        <fullName evidence="6">Positive regulatior of mesenchymal stem cell differentiation</fullName>
    </submittedName>
</protein>
<evidence type="ECO:0000313" key="6">
    <source>
        <dbReference type="EMBL" id="GLB33745.1"/>
    </source>
</evidence>
<evidence type="ECO:0000256" key="3">
    <source>
        <dbReference type="PROSITE-ProRule" id="PRU00267"/>
    </source>
</evidence>
<dbReference type="PANTHER" id="PTHR45789:SF2">
    <property type="entry name" value="FI18025P1"/>
    <property type="match status" value="1"/>
</dbReference>
<feature type="region of interest" description="Disordered" evidence="4">
    <location>
        <begin position="95"/>
        <end position="117"/>
    </location>
</feature>
<dbReference type="GO" id="GO:0000978">
    <property type="term" value="F:RNA polymerase II cis-regulatory region sequence-specific DNA binding"/>
    <property type="evidence" value="ECO:0007669"/>
    <property type="project" value="TreeGrafter"/>
</dbReference>
<feature type="compositionally biased region" description="Basic and acidic residues" evidence="4">
    <location>
        <begin position="241"/>
        <end position="250"/>
    </location>
</feature>
<dbReference type="Gene3D" id="1.10.30.10">
    <property type="entry name" value="High mobility group box domain"/>
    <property type="match status" value="1"/>
</dbReference>
<dbReference type="EMBL" id="BRPK01000001">
    <property type="protein sequence ID" value="GLB33745.1"/>
    <property type="molecule type" value="Genomic_DNA"/>
</dbReference>
<feature type="region of interest" description="Disordered" evidence="4">
    <location>
        <begin position="357"/>
        <end position="377"/>
    </location>
</feature>
<feature type="compositionally biased region" description="Basic and acidic residues" evidence="4">
    <location>
        <begin position="209"/>
        <end position="221"/>
    </location>
</feature>
<feature type="region of interest" description="Disordered" evidence="4">
    <location>
        <begin position="1"/>
        <end position="37"/>
    </location>
</feature>
<evidence type="ECO:0000256" key="4">
    <source>
        <dbReference type="SAM" id="MobiDB-lite"/>
    </source>
</evidence>
<dbReference type="SMART" id="SM00398">
    <property type="entry name" value="HMG"/>
    <property type="match status" value="1"/>
</dbReference>
<evidence type="ECO:0000256" key="2">
    <source>
        <dbReference type="ARBA" id="ARBA00023242"/>
    </source>
</evidence>
<feature type="compositionally biased region" description="Basic residues" evidence="4">
    <location>
        <begin position="231"/>
        <end position="240"/>
    </location>
</feature>
<reference evidence="6" key="1">
    <citation type="submission" date="2022-07" db="EMBL/GenBank/DDBJ databases">
        <title>The genome of Lyophyllum shimeji provides insight into the initial evolution of ectomycorrhizal fungal genome.</title>
        <authorList>
            <person name="Kobayashi Y."/>
            <person name="Shibata T."/>
            <person name="Hirakawa H."/>
            <person name="Shigenobu S."/>
            <person name="Nishiyama T."/>
            <person name="Yamada A."/>
            <person name="Hasebe M."/>
            <person name="Kawaguchi M."/>
        </authorList>
    </citation>
    <scope>NUCLEOTIDE SEQUENCE</scope>
    <source>
        <strain evidence="6">AT787</strain>
    </source>
</reference>
<feature type="DNA-binding region" description="HMG box" evidence="3">
    <location>
        <begin position="114"/>
        <end position="183"/>
    </location>
</feature>
<accession>A0A9P3UJU3</accession>
<dbReference type="Proteomes" id="UP001063166">
    <property type="component" value="Unassembled WGS sequence"/>
</dbReference>
<dbReference type="CDD" id="cd01389">
    <property type="entry name" value="HMG-box_ROX1-like"/>
    <property type="match status" value="1"/>
</dbReference>
<feature type="compositionally biased region" description="Low complexity" evidence="4">
    <location>
        <begin position="100"/>
        <end position="109"/>
    </location>
</feature>
<dbReference type="InterPro" id="IPR036910">
    <property type="entry name" value="HMG_box_dom_sf"/>
</dbReference>
<proteinExistence type="predicted"/>
<dbReference type="InterPro" id="IPR009071">
    <property type="entry name" value="HMG_box_dom"/>
</dbReference>
<keyword evidence="1 3" id="KW-0238">DNA-binding</keyword>
<feature type="compositionally biased region" description="Polar residues" evidence="4">
    <location>
        <begin position="253"/>
        <end position="269"/>
    </location>
</feature>
<comment type="caution">
    <text evidence="6">The sequence shown here is derived from an EMBL/GenBank/DDBJ whole genome shotgun (WGS) entry which is preliminary data.</text>
</comment>
<dbReference type="Pfam" id="PF00505">
    <property type="entry name" value="HMG_box"/>
    <property type="match status" value="1"/>
</dbReference>
<feature type="region of interest" description="Disordered" evidence="4">
    <location>
        <begin position="180"/>
        <end position="294"/>
    </location>
</feature>
<keyword evidence="7" id="KW-1185">Reference proteome</keyword>
<evidence type="ECO:0000259" key="5">
    <source>
        <dbReference type="PROSITE" id="PS50118"/>
    </source>
</evidence>
<dbReference type="PANTHER" id="PTHR45789">
    <property type="entry name" value="FI18025P1"/>
    <property type="match status" value="1"/>
</dbReference>
<dbReference type="SUPFAM" id="SSF47095">
    <property type="entry name" value="HMG-box"/>
    <property type="match status" value="1"/>
</dbReference>
<dbReference type="PROSITE" id="PS50118">
    <property type="entry name" value="HMG_BOX_2"/>
    <property type="match status" value="1"/>
</dbReference>
<name>A0A9P3UJU3_LYOSH</name>
<dbReference type="GO" id="GO:0000981">
    <property type="term" value="F:DNA-binding transcription factor activity, RNA polymerase II-specific"/>
    <property type="evidence" value="ECO:0007669"/>
    <property type="project" value="TreeGrafter"/>
</dbReference>